<evidence type="ECO:0000313" key="3">
    <source>
        <dbReference type="Proteomes" id="UP000004682"/>
    </source>
</evidence>
<name>A0ABN0G2Q7_9BURK</name>
<feature type="region of interest" description="Disordered" evidence="1">
    <location>
        <begin position="74"/>
        <end position="101"/>
    </location>
</feature>
<reference evidence="3" key="1">
    <citation type="journal article" date="2012" name="J. Bacteriol.">
        <title>Revised Genome Sequence of Burkholderia thailandensis MSMB43 with Improved Annotation.</title>
        <authorList>
            <person name="Zhuo Y."/>
            <person name="Liu L."/>
            <person name="Wang Q."/>
            <person name="Liu X."/>
            <person name="Ren B."/>
            <person name="Liu M."/>
            <person name="Ni P."/>
            <person name="Cheng Y.Q."/>
            <person name="Zhang L."/>
        </authorList>
    </citation>
    <scope>NUCLEOTIDE SEQUENCE [LARGE SCALE GENOMIC DNA]</scope>
    <source>
        <strain evidence="3">MSMB43</strain>
    </source>
</reference>
<proteinExistence type="predicted"/>
<keyword evidence="3" id="KW-1185">Reference proteome</keyword>
<dbReference type="EMBL" id="JH692065">
    <property type="protein sequence ID" value="EIP86458.1"/>
    <property type="molecule type" value="Genomic_DNA"/>
</dbReference>
<protein>
    <submittedName>
        <fullName evidence="2">Uncharacterized protein</fullName>
    </submittedName>
</protein>
<sequence>MASPLRAVSCGVVWRHAASCTRCRHLAPAKKVHIRHRDFSSDDRYPEKKMNKTTIRLAIASVLFGASVAAHGQAAGQPLTREQVRQDRARSARRRSSTARPTRIIDLGAHIACAPRVTSAPPTLQR</sequence>
<evidence type="ECO:0000256" key="1">
    <source>
        <dbReference type="SAM" id="MobiDB-lite"/>
    </source>
</evidence>
<dbReference type="Proteomes" id="UP000004682">
    <property type="component" value="Unassembled WGS sequence"/>
</dbReference>
<evidence type="ECO:0000313" key="2">
    <source>
        <dbReference type="EMBL" id="EIP86458.1"/>
    </source>
</evidence>
<organism evidence="2 3">
    <name type="scientific">Burkholderia humptydooensis MSMB43</name>
    <dbReference type="NCBI Taxonomy" id="441157"/>
    <lineage>
        <taxon>Bacteria</taxon>
        <taxon>Pseudomonadati</taxon>
        <taxon>Pseudomonadota</taxon>
        <taxon>Betaproteobacteria</taxon>
        <taxon>Burkholderiales</taxon>
        <taxon>Burkholderiaceae</taxon>
        <taxon>Burkholderia</taxon>
        <taxon>pseudomallei group</taxon>
    </lineage>
</organism>
<gene>
    <name evidence="2" type="ORF">A33K_17548</name>
</gene>
<accession>A0ABN0G2Q7</accession>